<protein>
    <submittedName>
        <fullName evidence="4">Glycosyltransferase</fullName>
    </submittedName>
</protein>
<organism evidence="4 5">
    <name type="scientific">Candidatus Azambacteria bacterium GW2011_GWB1_42_17</name>
    <dbReference type="NCBI Taxonomy" id="1618615"/>
    <lineage>
        <taxon>Bacteria</taxon>
        <taxon>Candidatus Azamiibacteriota</taxon>
    </lineage>
</organism>
<dbReference type="Pfam" id="PF13439">
    <property type="entry name" value="Glyco_transf_4"/>
    <property type="match status" value="1"/>
</dbReference>
<feature type="domain" description="Glycosyltransferase subfamily 4-like N-terminal" evidence="3">
    <location>
        <begin position="64"/>
        <end position="161"/>
    </location>
</feature>
<dbReference type="GO" id="GO:0016757">
    <property type="term" value="F:glycosyltransferase activity"/>
    <property type="evidence" value="ECO:0007669"/>
    <property type="project" value="InterPro"/>
</dbReference>
<dbReference type="PANTHER" id="PTHR46401">
    <property type="entry name" value="GLYCOSYLTRANSFERASE WBBK-RELATED"/>
    <property type="match status" value="1"/>
</dbReference>
<keyword evidence="1 4" id="KW-0808">Transferase</keyword>
<evidence type="ECO:0000259" key="3">
    <source>
        <dbReference type="Pfam" id="PF13439"/>
    </source>
</evidence>
<sequence>YWRCTERVLVKIIYMIKIGFVTSPLSSGHSVRGIGFYTKRLLPELKKQASNFGFEILEISSLGQLEQLGQLEILHYPFFDLFRHTLPIFKKGKTIVTVHDVIPLEFPDHYQPGLRGWFNFQLQKLALRSVERIITDSYASVKSIHKYLGVPHAKLKLVYLAADKIFKKVANPKNKFNLPKKFVLYVGDVNYNKNIPNLIAACKAAKLPLVIVGKQAANLEQLDLSHPELRHLQDLDLDSILRLGYISNEDLVDIYNLATVYCQPSFSEGFGLPVLEALACGTPVACSNTSSLPEIAGENAAYFDPHDVKSMSQAIIKAKPPGDKPKFSWEDTAKQTLMVYQELL</sequence>
<evidence type="ECO:0000256" key="1">
    <source>
        <dbReference type="ARBA" id="ARBA00022679"/>
    </source>
</evidence>
<evidence type="ECO:0000259" key="2">
    <source>
        <dbReference type="Pfam" id="PF00534"/>
    </source>
</evidence>
<dbReference type="SUPFAM" id="SSF53756">
    <property type="entry name" value="UDP-Glycosyltransferase/glycogen phosphorylase"/>
    <property type="match status" value="1"/>
</dbReference>
<dbReference type="InterPro" id="IPR001296">
    <property type="entry name" value="Glyco_trans_1"/>
</dbReference>
<feature type="non-terminal residue" evidence="4">
    <location>
        <position position="1"/>
    </location>
</feature>
<dbReference type="PANTHER" id="PTHR46401:SF2">
    <property type="entry name" value="GLYCOSYLTRANSFERASE WBBK-RELATED"/>
    <property type="match status" value="1"/>
</dbReference>
<name>A0A0G0Z7V8_9BACT</name>
<dbReference type="Pfam" id="PF00534">
    <property type="entry name" value="Glycos_transf_1"/>
    <property type="match status" value="1"/>
</dbReference>
<dbReference type="CDD" id="cd03809">
    <property type="entry name" value="GT4_MtfB-like"/>
    <property type="match status" value="1"/>
</dbReference>
<reference evidence="4 5" key="1">
    <citation type="journal article" date="2015" name="Nature">
        <title>rRNA introns, odd ribosomes, and small enigmatic genomes across a large radiation of phyla.</title>
        <authorList>
            <person name="Brown C.T."/>
            <person name="Hug L.A."/>
            <person name="Thomas B.C."/>
            <person name="Sharon I."/>
            <person name="Castelle C.J."/>
            <person name="Singh A."/>
            <person name="Wilkins M.J."/>
            <person name="Williams K.H."/>
            <person name="Banfield J.F."/>
        </authorList>
    </citation>
    <scope>NUCLEOTIDE SEQUENCE [LARGE SCALE GENOMIC DNA]</scope>
</reference>
<dbReference type="InterPro" id="IPR028098">
    <property type="entry name" value="Glyco_trans_4-like_N"/>
</dbReference>
<dbReference type="EMBL" id="LCDB01000003">
    <property type="protein sequence ID" value="KKS44800.1"/>
    <property type="molecule type" value="Genomic_DNA"/>
</dbReference>
<proteinExistence type="predicted"/>
<evidence type="ECO:0000313" key="5">
    <source>
        <dbReference type="Proteomes" id="UP000033986"/>
    </source>
</evidence>
<gene>
    <name evidence="4" type="ORF">UV07_C0003G0035</name>
</gene>
<evidence type="ECO:0000313" key="4">
    <source>
        <dbReference type="EMBL" id="KKS44800.1"/>
    </source>
</evidence>
<comment type="caution">
    <text evidence="4">The sequence shown here is derived from an EMBL/GenBank/DDBJ whole genome shotgun (WGS) entry which is preliminary data.</text>
</comment>
<accession>A0A0G0Z7V8</accession>
<feature type="domain" description="Glycosyl transferase family 1" evidence="2">
    <location>
        <begin position="171"/>
        <end position="318"/>
    </location>
</feature>
<dbReference type="Gene3D" id="3.40.50.2000">
    <property type="entry name" value="Glycogen Phosphorylase B"/>
    <property type="match status" value="2"/>
</dbReference>
<dbReference type="Proteomes" id="UP000033986">
    <property type="component" value="Unassembled WGS sequence"/>
</dbReference>
<dbReference type="AlphaFoldDB" id="A0A0G0Z7V8"/>